<dbReference type="AlphaFoldDB" id="A0AAX2SC84"/>
<protein>
    <submittedName>
        <fullName evidence="3">DUF4352 domain-containing protein</fullName>
    </submittedName>
</protein>
<dbReference type="Proteomes" id="UP000298017">
    <property type="component" value="Unassembled WGS sequence"/>
</dbReference>
<proteinExistence type="predicted"/>
<name>A0AAX2SC84_KOCRH</name>
<comment type="caution">
    <text evidence="3">The sequence shown here is derived from an EMBL/GenBank/DDBJ whole genome shotgun (WGS) entry which is preliminary data.</text>
</comment>
<organism evidence="3 4">
    <name type="scientific">Kocuria rhizophila</name>
    <dbReference type="NCBI Taxonomy" id="72000"/>
    <lineage>
        <taxon>Bacteria</taxon>
        <taxon>Bacillati</taxon>
        <taxon>Actinomycetota</taxon>
        <taxon>Actinomycetes</taxon>
        <taxon>Micrococcales</taxon>
        <taxon>Micrococcaceae</taxon>
        <taxon>Kocuria</taxon>
    </lineage>
</organism>
<evidence type="ECO:0000256" key="2">
    <source>
        <dbReference type="SAM" id="MobiDB-lite"/>
    </source>
</evidence>
<reference evidence="3 4" key="1">
    <citation type="submission" date="2019-03" db="EMBL/GenBank/DDBJ databases">
        <title>Genome Sequencing and Assembly of Various Microbes Isolated from Alder Root Nodule.</title>
        <authorList>
            <person name="Swanson E."/>
            <person name="Sevigny J.L."/>
            <person name="Pesce C."/>
            <person name="Davis I."/>
            <person name="Kleiner V."/>
            <person name="Tisa L."/>
        </authorList>
    </citation>
    <scope>NUCLEOTIDE SEQUENCE [LARGE SCALE GENOMIC DNA]</scope>
    <source>
        <strain evidence="3 4">4R-31</strain>
    </source>
</reference>
<dbReference type="RefSeq" id="WP_135010826.1">
    <property type="nucleotide sequence ID" value="NZ_CP097204.1"/>
</dbReference>
<evidence type="ECO:0000313" key="4">
    <source>
        <dbReference type="Proteomes" id="UP000298017"/>
    </source>
</evidence>
<dbReference type="EMBL" id="SPNK01000012">
    <property type="protein sequence ID" value="TFH99876.1"/>
    <property type="molecule type" value="Genomic_DNA"/>
</dbReference>
<keyword evidence="4" id="KW-1185">Reference proteome</keyword>
<accession>A0AAX2SC84</accession>
<dbReference type="InterPro" id="IPR029050">
    <property type="entry name" value="Immunoprotect_excell_Ig-like"/>
</dbReference>
<keyword evidence="1" id="KW-0732">Signal</keyword>
<dbReference type="Gene3D" id="2.60.40.1240">
    <property type="match status" value="1"/>
</dbReference>
<feature type="compositionally biased region" description="Low complexity" evidence="2">
    <location>
        <begin position="1"/>
        <end position="18"/>
    </location>
</feature>
<sequence>MAGGPLSSTTKLTSSSDSNELTDRGTIPMKPGAVAIEKSPEGKQLATWKVNSIKVDPVCTGSYVQQPANGHFVVMDVSVEVAPYGEINKYPNLYKTVSTRQGGFRMVDPTGKTMQGNDIIGNGYGCMPEGSAIPTDINAGEKASGTLVFDVPTEKGSIILPELLGGDPSAQGWEWSYQP</sequence>
<evidence type="ECO:0000256" key="1">
    <source>
        <dbReference type="ARBA" id="ARBA00022729"/>
    </source>
</evidence>
<evidence type="ECO:0000313" key="3">
    <source>
        <dbReference type="EMBL" id="TFH99876.1"/>
    </source>
</evidence>
<feature type="region of interest" description="Disordered" evidence="2">
    <location>
        <begin position="1"/>
        <end position="31"/>
    </location>
</feature>
<gene>
    <name evidence="3" type="ORF">E4P33_10080</name>
</gene>